<keyword evidence="8 11" id="KW-1133">Transmembrane helix</keyword>
<dbReference type="EMBL" id="MCSB01000001">
    <property type="protein sequence ID" value="PME33321.1"/>
    <property type="molecule type" value="Genomic_DNA"/>
</dbReference>
<keyword evidence="9" id="KW-0625">Polysaccharide transport</keyword>
<evidence type="ECO:0000256" key="1">
    <source>
        <dbReference type="ARBA" id="ARBA00004651"/>
    </source>
</evidence>
<feature type="domain" description="ABC transmembrane type-2" evidence="12">
    <location>
        <begin position="25"/>
        <end position="248"/>
    </location>
</feature>
<reference evidence="13 14" key="1">
    <citation type="journal article" date="2018" name="Nature">
        <title>A major lineage of non-tailed dsDNA viruses as unrecognized killers of marine bacteria.</title>
        <authorList>
            <person name="Kauffman K.M."/>
            <person name="Hussain F.A."/>
            <person name="Yang J."/>
            <person name="Arevalo P."/>
            <person name="Brown J.M."/>
            <person name="Chang W.K."/>
            <person name="VanInsberghe D."/>
            <person name="Elsherbini J."/>
            <person name="Sharma R.S."/>
            <person name="Cutler M.B."/>
            <person name="Kelly L."/>
            <person name="Polz M.F."/>
        </authorList>
    </citation>
    <scope>NUCLEOTIDE SEQUENCE [LARGE SCALE GENOMIC DNA]</scope>
    <source>
        <strain evidence="13 14">10N.286.55.E1</strain>
    </source>
</reference>
<dbReference type="GO" id="GO:0015774">
    <property type="term" value="P:polysaccharide transport"/>
    <property type="evidence" value="ECO:0007669"/>
    <property type="project" value="UniProtKB-KW"/>
</dbReference>
<evidence type="ECO:0000313" key="14">
    <source>
        <dbReference type="Proteomes" id="UP000239763"/>
    </source>
</evidence>
<dbReference type="AlphaFoldDB" id="A0AA44VX63"/>
<evidence type="ECO:0000256" key="2">
    <source>
        <dbReference type="ARBA" id="ARBA00007783"/>
    </source>
</evidence>
<evidence type="ECO:0000259" key="12">
    <source>
        <dbReference type="PROSITE" id="PS51012"/>
    </source>
</evidence>
<feature type="transmembrane region" description="Helical" evidence="11">
    <location>
        <begin position="224"/>
        <end position="245"/>
    </location>
</feature>
<gene>
    <name evidence="13" type="ORF">BCV38_00760</name>
</gene>
<keyword evidence="14" id="KW-1185">Reference proteome</keyword>
<protein>
    <recommendedName>
        <fullName evidence="11">Transport permease protein</fullName>
    </recommendedName>
</protein>
<dbReference type="InterPro" id="IPR047817">
    <property type="entry name" value="ABC2_TM_bact-type"/>
</dbReference>
<feature type="transmembrane region" description="Helical" evidence="11">
    <location>
        <begin position="61"/>
        <end position="81"/>
    </location>
</feature>
<evidence type="ECO:0000256" key="4">
    <source>
        <dbReference type="ARBA" id="ARBA00022475"/>
    </source>
</evidence>
<evidence type="ECO:0000256" key="5">
    <source>
        <dbReference type="ARBA" id="ARBA00022597"/>
    </source>
</evidence>
<dbReference type="RefSeq" id="WP_102295398.1">
    <property type="nucleotide sequence ID" value="NZ_JAAHTI010000003.1"/>
</dbReference>
<dbReference type="GO" id="GO:0015920">
    <property type="term" value="P:lipopolysaccharide transport"/>
    <property type="evidence" value="ECO:0007669"/>
    <property type="project" value="TreeGrafter"/>
</dbReference>
<keyword evidence="3 11" id="KW-0813">Transport</keyword>
<dbReference type="GeneID" id="69650426"/>
<dbReference type="GO" id="GO:0043190">
    <property type="term" value="C:ATP-binding cassette (ABC) transporter complex"/>
    <property type="evidence" value="ECO:0007669"/>
    <property type="project" value="InterPro"/>
</dbReference>
<comment type="caution">
    <text evidence="13">The sequence shown here is derived from an EMBL/GenBank/DDBJ whole genome shotgun (WGS) entry which is preliminary data.</text>
</comment>
<keyword evidence="5" id="KW-0762">Sugar transport</keyword>
<keyword evidence="6 11" id="KW-0812">Transmembrane</keyword>
<evidence type="ECO:0000256" key="11">
    <source>
        <dbReference type="RuleBase" id="RU361157"/>
    </source>
</evidence>
<dbReference type="GO" id="GO:0140359">
    <property type="term" value="F:ABC-type transporter activity"/>
    <property type="evidence" value="ECO:0007669"/>
    <property type="project" value="InterPro"/>
</dbReference>
<dbReference type="Proteomes" id="UP000239763">
    <property type="component" value="Unassembled WGS sequence"/>
</dbReference>
<keyword evidence="7" id="KW-0972">Capsule biogenesis/degradation</keyword>
<feature type="transmembrane region" description="Helical" evidence="11">
    <location>
        <begin position="141"/>
        <end position="165"/>
    </location>
</feature>
<dbReference type="PIRSF" id="PIRSF006648">
    <property type="entry name" value="DrrB"/>
    <property type="match status" value="1"/>
</dbReference>
<keyword evidence="4 11" id="KW-1003">Cell membrane</keyword>
<evidence type="ECO:0000256" key="3">
    <source>
        <dbReference type="ARBA" id="ARBA00022448"/>
    </source>
</evidence>
<dbReference type="InterPro" id="IPR013525">
    <property type="entry name" value="ABC2_TM"/>
</dbReference>
<proteinExistence type="inferred from homology"/>
<feature type="transmembrane region" description="Helical" evidence="11">
    <location>
        <begin position="27"/>
        <end position="49"/>
    </location>
</feature>
<accession>A0AA44VX63</accession>
<feature type="transmembrane region" description="Helical" evidence="11">
    <location>
        <begin position="102"/>
        <end position="129"/>
    </location>
</feature>
<dbReference type="PRINTS" id="PR00164">
    <property type="entry name" value="ABC2TRNSPORT"/>
</dbReference>
<dbReference type="PANTHER" id="PTHR30413:SF10">
    <property type="entry name" value="CAPSULE POLYSACCHARIDE EXPORT INNER-MEMBRANE PROTEIN CTRC"/>
    <property type="match status" value="1"/>
</dbReference>
<keyword evidence="10 11" id="KW-0472">Membrane</keyword>
<evidence type="ECO:0000256" key="9">
    <source>
        <dbReference type="ARBA" id="ARBA00023047"/>
    </source>
</evidence>
<feature type="transmembrane region" description="Helical" evidence="11">
    <location>
        <begin position="172"/>
        <end position="190"/>
    </location>
</feature>
<dbReference type="InterPro" id="IPR000412">
    <property type="entry name" value="ABC_2_transport"/>
</dbReference>
<organism evidence="13 14">
    <name type="scientific">Vibrio lentus</name>
    <dbReference type="NCBI Taxonomy" id="136468"/>
    <lineage>
        <taxon>Bacteria</taxon>
        <taxon>Pseudomonadati</taxon>
        <taxon>Pseudomonadota</taxon>
        <taxon>Gammaproteobacteria</taxon>
        <taxon>Vibrionales</taxon>
        <taxon>Vibrionaceae</taxon>
        <taxon>Vibrio</taxon>
    </lineage>
</organism>
<comment type="subcellular location">
    <subcellularLocation>
        <location evidence="11">Cell inner membrane</location>
        <topology evidence="11">Multi-pass membrane protein</topology>
    </subcellularLocation>
    <subcellularLocation>
        <location evidence="1">Cell membrane</location>
        <topology evidence="1">Multi-pass membrane protein</topology>
    </subcellularLocation>
</comment>
<evidence type="ECO:0000256" key="7">
    <source>
        <dbReference type="ARBA" id="ARBA00022903"/>
    </source>
</evidence>
<sequence>MKNEINLAFILAKREQESKYKGSMLGVLWLILNPVLLLTLYTFIFQYVFSAKWQIDGNPTNYTVALFCGLTPFFFITELISKGTDLISGNSNLVKKVVFNKVVLPLSSVMSSTLMLTINITLILISSIIFNDHFSFVSLLLYLYVIPLVIIGFSICTMCSCIGVYFRDFSNLVAFINPVLMFTSPIFFSLETIPESFSSVVLFNPLTYLIEGIRSVVIGDFFDIYNYLTILIVGIIFALFSIYFFNKLKEDFSDLV</sequence>
<evidence type="ECO:0000313" key="13">
    <source>
        <dbReference type="EMBL" id="PME33321.1"/>
    </source>
</evidence>
<dbReference type="PROSITE" id="PS51012">
    <property type="entry name" value="ABC_TM2"/>
    <property type="match status" value="1"/>
</dbReference>
<dbReference type="PANTHER" id="PTHR30413">
    <property type="entry name" value="INNER MEMBRANE TRANSPORT PERMEASE"/>
    <property type="match status" value="1"/>
</dbReference>
<comment type="similarity">
    <text evidence="2 11">Belongs to the ABC-2 integral membrane protein family.</text>
</comment>
<dbReference type="Pfam" id="PF01061">
    <property type="entry name" value="ABC2_membrane"/>
    <property type="match status" value="1"/>
</dbReference>
<evidence type="ECO:0000256" key="10">
    <source>
        <dbReference type="ARBA" id="ARBA00023136"/>
    </source>
</evidence>
<name>A0AA44VX63_9VIBR</name>
<evidence type="ECO:0000256" key="8">
    <source>
        <dbReference type="ARBA" id="ARBA00022989"/>
    </source>
</evidence>
<evidence type="ECO:0000256" key="6">
    <source>
        <dbReference type="ARBA" id="ARBA00022692"/>
    </source>
</evidence>